<sequence length="68" mass="7421">MMRRPEPEWLGARVGRAVAHHRRPAAGGGEARRSSGARRDGGRRRRDPKIGGGTMRTNVSVTNDDSTI</sequence>
<organism evidence="2">
    <name type="scientific">Oryza nivara</name>
    <name type="common">Indian wild rice</name>
    <name type="synonym">Oryza sativa f. spontanea</name>
    <dbReference type="NCBI Taxonomy" id="4536"/>
    <lineage>
        <taxon>Eukaryota</taxon>
        <taxon>Viridiplantae</taxon>
        <taxon>Streptophyta</taxon>
        <taxon>Embryophyta</taxon>
        <taxon>Tracheophyta</taxon>
        <taxon>Spermatophyta</taxon>
        <taxon>Magnoliopsida</taxon>
        <taxon>Liliopsida</taxon>
        <taxon>Poales</taxon>
        <taxon>Poaceae</taxon>
        <taxon>BOP clade</taxon>
        <taxon>Oryzoideae</taxon>
        <taxon>Oryzeae</taxon>
        <taxon>Oryzinae</taxon>
        <taxon>Oryza</taxon>
    </lineage>
</organism>
<keyword evidence="3" id="KW-1185">Reference proteome</keyword>
<protein>
    <submittedName>
        <fullName evidence="2">Uncharacterized protein</fullName>
    </submittedName>
</protein>
<proteinExistence type="predicted"/>
<accession>A0A0E0HRA4</accession>
<dbReference type="EnsemblPlants" id="ONIVA06G18730.1">
    <property type="protein sequence ID" value="ONIVA06G18730.1"/>
    <property type="gene ID" value="ONIVA06G18730"/>
</dbReference>
<dbReference type="AlphaFoldDB" id="A0A0E0HRA4"/>
<dbReference type="OMA" id="MEANMSA"/>
<feature type="compositionally biased region" description="Polar residues" evidence="1">
    <location>
        <begin position="55"/>
        <end position="68"/>
    </location>
</feature>
<reference evidence="2" key="2">
    <citation type="submission" date="2018-04" db="EMBL/GenBank/DDBJ databases">
        <title>OnivRS2 (Oryza nivara Reference Sequence Version 2).</title>
        <authorList>
            <person name="Zhang J."/>
            <person name="Kudrna D."/>
            <person name="Lee S."/>
            <person name="Talag J."/>
            <person name="Rajasekar S."/>
            <person name="Welchert J."/>
            <person name="Hsing Y.-I."/>
            <person name="Wing R.A."/>
        </authorList>
    </citation>
    <scope>NUCLEOTIDE SEQUENCE [LARGE SCALE GENOMIC DNA]</scope>
    <source>
        <strain evidence="2">SL10</strain>
    </source>
</reference>
<dbReference type="HOGENOM" id="CLU_2965032_0_0_1"/>
<evidence type="ECO:0000313" key="3">
    <source>
        <dbReference type="Proteomes" id="UP000006591"/>
    </source>
</evidence>
<dbReference type="Gramene" id="ONIVA06G18730.1">
    <property type="protein sequence ID" value="ONIVA06G18730.1"/>
    <property type="gene ID" value="ONIVA06G18730"/>
</dbReference>
<evidence type="ECO:0000313" key="2">
    <source>
        <dbReference type="EnsemblPlants" id="ONIVA06G18730.1"/>
    </source>
</evidence>
<feature type="compositionally biased region" description="Basic and acidic residues" evidence="1">
    <location>
        <begin position="30"/>
        <end position="40"/>
    </location>
</feature>
<name>A0A0E0HRA4_ORYNI</name>
<feature type="region of interest" description="Disordered" evidence="1">
    <location>
        <begin position="1"/>
        <end position="68"/>
    </location>
</feature>
<dbReference type="Proteomes" id="UP000006591">
    <property type="component" value="Chromosome 6"/>
</dbReference>
<reference evidence="2" key="1">
    <citation type="submission" date="2015-04" db="UniProtKB">
        <authorList>
            <consortium name="EnsemblPlants"/>
        </authorList>
    </citation>
    <scope>IDENTIFICATION</scope>
    <source>
        <strain evidence="2">SL10</strain>
    </source>
</reference>
<evidence type="ECO:0000256" key="1">
    <source>
        <dbReference type="SAM" id="MobiDB-lite"/>
    </source>
</evidence>